<dbReference type="InterPro" id="IPR023997">
    <property type="entry name" value="TonB-dep_OMP_SusC/RagA_CS"/>
</dbReference>
<evidence type="ECO:0000256" key="4">
    <source>
        <dbReference type="ARBA" id="ARBA00022692"/>
    </source>
</evidence>
<keyword evidence="3 8" id="KW-1134">Transmembrane beta strand</keyword>
<dbReference type="Gene3D" id="2.170.130.10">
    <property type="entry name" value="TonB-dependent receptor, plug domain"/>
    <property type="match status" value="1"/>
</dbReference>
<feature type="domain" description="Secretin/TonB short N-terminal" evidence="9">
    <location>
        <begin position="70"/>
        <end position="121"/>
    </location>
</feature>
<keyword evidence="4 8" id="KW-0812">Transmembrane</keyword>
<dbReference type="PANTHER" id="PTHR30069">
    <property type="entry name" value="TONB-DEPENDENT OUTER MEMBRANE RECEPTOR"/>
    <property type="match status" value="1"/>
</dbReference>
<keyword evidence="7 8" id="KW-0998">Cell outer membrane</keyword>
<evidence type="ECO:0000256" key="8">
    <source>
        <dbReference type="PROSITE-ProRule" id="PRU01360"/>
    </source>
</evidence>
<dbReference type="Gene3D" id="2.40.170.20">
    <property type="entry name" value="TonB-dependent receptor, beta-barrel domain"/>
    <property type="match status" value="1"/>
</dbReference>
<dbReference type="SMART" id="SM00965">
    <property type="entry name" value="STN"/>
    <property type="match status" value="1"/>
</dbReference>
<dbReference type="SUPFAM" id="SSF49464">
    <property type="entry name" value="Carboxypeptidase regulatory domain-like"/>
    <property type="match status" value="1"/>
</dbReference>
<dbReference type="Gene3D" id="2.60.40.1120">
    <property type="entry name" value="Carboxypeptidase-like, regulatory domain"/>
    <property type="match status" value="1"/>
</dbReference>
<dbReference type="FunFam" id="2.170.130.10:FF:000003">
    <property type="entry name" value="SusC/RagA family TonB-linked outer membrane protein"/>
    <property type="match status" value="1"/>
</dbReference>
<dbReference type="OrthoDB" id="601301at2"/>
<keyword evidence="10" id="KW-0675">Receptor</keyword>
<dbReference type="InterPro" id="IPR012910">
    <property type="entry name" value="Plug_dom"/>
</dbReference>
<dbReference type="Pfam" id="PF13715">
    <property type="entry name" value="CarbopepD_reg_2"/>
    <property type="match status" value="1"/>
</dbReference>
<dbReference type="PROSITE" id="PS52016">
    <property type="entry name" value="TONB_DEPENDENT_REC_3"/>
    <property type="match status" value="1"/>
</dbReference>
<reference evidence="10" key="1">
    <citation type="submission" date="2020-05" db="EMBL/GenBank/DDBJ databases">
        <title>Chitinophaga laudate sp. nov., isolated from a tropical peat swamp.</title>
        <authorList>
            <person name="Goh C.B.S."/>
            <person name="Lee M.S."/>
            <person name="Parimannan S."/>
            <person name="Pasbakhsh P."/>
            <person name="Yule C.M."/>
            <person name="Rajandas H."/>
            <person name="Loke S."/>
            <person name="Croft L."/>
            <person name="Tan J.B.L."/>
        </authorList>
    </citation>
    <scope>NUCLEOTIDE SEQUENCE</scope>
    <source>
        <strain evidence="10">Mgbs1</strain>
    </source>
</reference>
<keyword evidence="11" id="KW-1185">Reference proteome</keyword>
<name>A0A9Q5GJQ8_9BACT</name>
<comment type="subcellular location">
    <subcellularLocation>
        <location evidence="1 8">Cell outer membrane</location>
        <topology evidence="1 8">Multi-pass membrane protein</topology>
    </subcellularLocation>
</comment>
<organism evidence="10 11">
    <name type="scientific">Chitinophaga solisilvae</name>
    <dbReference type="NCBI Taxonomy" id="1233460"/>
    <lineage>
        <taxon>Bacteria</taxon>
        <taxon>Pseudomonadati</taxon>
        <taxon>Bacteroidota</taxon>
        <taxon>Chitinophagia</taxon>
        <taxon>Chitinophagales</taxon>
        <taxon>Chitinophagaceae</taxon>
        <taxon>Chitinophaga</taxon>
    </lineage>
</organism>
<dbReference type="NCBIfam" id="TIGR04056">
    <property type="entry name" value="OMP_RagA_SusC"/>
    <property type="match status" value="1"/>
</dbReference>
<evidence type="ECO:0000313" key="10">
    <source>
        <dbReference type="EMBL" id="NSL85325.1"/>
    </source>
</evidence>
<dbReference type="InterPro" id="IPR039426">
    <property type="entry name" value="TonB-dep_rcpt-like"/>
</dbReference>
<dbReference type="Pfam" id="PF07660">
    <property type="entry name" value="STN"/>
    <property type="match status" value="1"/>
</dbReference>
<dbReference type="AlphaFoldDB" id="A0A9Q5GJQ8"/>
<comment type="similarity">
    <text evidence="8">Belongs to the TonB-dependent receptor family.</text>
</comment>
<gene>
    <name evidence="10" type="ORF">ECE50_000680</name>
</gene>
<proteinExistence type="inferred from homology"/>
<dbReference type="Pfam" id="PF07715">
    <property type="entry name" value="Plug"/>
    <property type="match status" value="1"/>
</dbReference>
<dbReference type="InterPro" id="IPR011662">
    <property type="entry name" value="Secretin/TonB_short_N"/>
</dbReference>
<sequence>MKKNVSSGRQPGDRPLLALIPRAAQLLLLLLLTGTLHAYATAVNEIKLTVSLKDAKIASLFRIIQQKSHYQFLYNDEDVHNAPSITVNLKDATVPEILEEAFRGTTMGYRINGNTVVIFPARSTAAPAQEASVSGTVRDSEGKTLAGVTIGVKNSAIGTQTNEAGHYTLKLPGNAAVLVFSFVGYVRQEEAVQGRSTINIVMQPSVSSLNNVVVIGYGTKKQVNVTGAVSTVKGTELKQSPSPNLSNALAGRVTGVFANNRSGEPGNDYSTILIRGKGTLNDNSPLIVIDGIANRGAFERLNPDDVESITVLKDASAAIYGAQAANGVILVTTKRGRPGKPVINYNGSYGLSQPTNITKLLNAGQYATYMNEKFARANKPLLYSDEDIRKYYDGSDPLGHPNTDWYKAVLKNLSPQTRHALSVNGGSDKTDYFISGEYLYQDGIYRKSATNYRQYNLRSNVGASITRDLRVAVDVSGRLEDRGYSNYGSGTIFGETLSAYPTLPDYYPNGLPGPGLAGGRNPVLMATGKTGYNKVKDYFLQSNLSFDLKLPDVTKGLSVSGLAAFDFQFHQEKRFQSNWDAFRYNPNTKQYDNVRSTEGPMRLDQGFRNYRNKTYQLKVAYERKFGVHDISGFVAYEQSEGYDEGITAMRKDFLSDQVDQISLGADKDKDNSGNAAQVARQNLFGRVSYGYDNRYLAELILRHDGSFNFPKNKRWGTFPGITVGWRISEEPFFRDAVPAANQLKLKASWGKMGNDKINPYQYILQYNRDNGVYFGNDPQRVPGLSAGVSPNANITWEVAETKNIGIESAWWNGLLTLNAEYFTSRRSNILVARNASVPATTGLSGSLPPENIGIVDNHGFEIEATHRYQVSRHLNYNLGVNYTFAKNKVVFNDEAANIPEWQRVQGHPMGSWLVYKTAGIYHNQQEIDNSIHPAGTQPGDIRYIDVNGDKKITSDDQVRIYESTTPTSIFGITMGVNYKGWGLNVLWQGQLGAKMVILPSQHGGSITPPLWMYEDRWTPSNPNASMPAAFDRDSYVNNRQSDFWIRNAAFLRLKTVELSYTFTPAFLQQLKLQHLKVYANGFNLLVFSPVKKYDPELNNVTGNYYPQTRIFNAGVSISL</sequence>
<accession>A0A9Q5GJQ8</accession>
<dbReference type="GO" id="GO:0015344">
    <property type="term" value="F:siderophore uptake transmembrane transporter activity"/>
    <property type="evidence" value="ECO:0007669"/>
    <property type="project" value="TreeGrafter"/>
</dbReference>
<dbReference type="InterPro" id="IPR023996">
    <property type="entry name" value="TonB-dep_OMP_SusC/RagA"/>
</dbReference>
<keyword evidence="2 8" id="KW-0813">Transport</keyword>
<evidence type="ECO:0000256" key="1">
    <source>
        <dbReference type="ARBA" id="ARBA00004571"/>
    </source>
</evidence>
<dbReference type="InterPro" id="IPR036942">
    <property type="entry name" value="Beta-barrel_TonB_sf"/>
</dbReference>
<dbReference type="InterPro" id="IPR008969">
    <property type="entry name" value="CarboxyPept-like_regulatory"/>
</dbReference>
<keyword evidence="6 8" id="KW-0472">Membrane</keyword>
<evidence type="ECO:0000313" key="11">
    <source>
        <dbReference type="Proteomes" id="UP000281028"/>
    </source>
</evidence>
<dbReference type="NCBIfam" id="TIGR04057">
    <property type="entry name" value="SusC_RagA_signa"/>
    <property type="match status" value="1"/>
</dbReference>
<evidence type="ECO:0000256" key="3">
    <source>
        <dbReference type="ARBA" id="ARBA00022452"/>
    </source>
</evidence>
<dbReference type="EMBL" id="RIAR02000001">
    <property type="protein sequence ID" value="NSL85325.1"/>
    <property type="molecule type" value="Genomic_DNA"/>
</dbReference>
<dbReference type="GO" id="GO:0009279">
    <property type="term" value="C:cell outer membrane"/>
    <property type="evidence" value="ECO:0007669"/>
    <property type="project" value="UniProtKB-SubCell"/>
</dbReference>
<dbReference type="PANTHER" id="PTHR30069:SF29">
    <property type="entry name" value="HEMOGLOBIN AND HEMOGLOBIN-HAPTOGLOBIN-BINDING PROTEIN 1-RELATED"/>
    <property type="match status" value="1"/>
</dbReference>
<dbReference type="SUPFAM" id="SSF56935">
    <property type="entry name" value="Porins"/>
    <property type="match status" value="1"/>
</dbReference>
<dbReference type="InterPro" id="IPR037066">
    <property type="entry name" value="Plug_dom_sf"/>
</dbReference>
<protein>
    <submittedName>
        <fullName evidence="10">TonB-dependent receptor</fullName>
    </submittedName>
</protein>
<evidence type="ECO:0000256" key="5">
    <source>
        <dbReference type="ARBA" id="ARBA00022729"/>
    </source>
</evidence>
<dbReference type="Proteomes" id="UP000281028">
    <property type="component" value="Unassembled WGS sequence"/>
</dbReference>
<comment type="caution">
    <text evidence="10">The sequence shown here is derived from an EMBL/GenBank/DDBJ whole genome shotgun (WGS) entry which is preliminary data.</text>
</comment>
<keyword evidence="5" id="KW-0732">Signal</keyword>
<dbReference type="GO" id="GO:0044718">
    <property type="term" value="P:siderophore transmembrane transport"/>
    <property type="evidence" value="ECO:0007669"/>
    <property type="project" value="TreeGrafter"/>
</dbReference>
<evidence type="ECO:0000256" key="2">
    <source>
        <dbReference type="ARBA" id="ARBA00022448"/>
    </source>
</evidence>
<evidence type="ECO:0000256" key="6">
    <source>
        <dbReference type="ARBA" id="ARBA00023136"/>
    </source>
</evidence>
<evidence type="ECO:0000256" key="7">
    <source>
        <dbReference type="ARBA" id="ARBA00023237"/>
    </source>
</evidence>
<evidence type="ECO:0000259" key="9">
    <source>
        <dbReference type="SMART" id="SM00965"/>
    </source>
</evidence>